<dbReference type="SUPFAM" id="SSF54534">
    <property type="entry name" value="FKBP-like"/>
    <property type="match status" value="1"/>
</dbReference>
<dbReference type="InterPro" id="IPR046357">
    <property type="entry name" value="PPIase_dom_sf"/>
</dbReference>
<comment type="similarity">
    <text evidence="8">Belongs to the PpiD chaperone family.</text>
</comment>
<evidence type="ECO:0000256" key="7">
    <source>
        <dbReference type="ARBA" id="ARBA00023186"/>
    </source>
</evidence>
<gene>
    <name evidence="14" type="ORF">VCB98_01915</name>
</gene>
<name>A0AAP6MKQ8_9GAMM</name>
<evidence type="ECO:0000256" key="10">
    <source>
        <dbReference type="ARBA" id="ARBA00042775"/>
    </source>
</evidence>
<evidence type="ECO:0000313" key="15">
    <source>
        <dbReference type="Proteomes" id="UP001302316"/>
    </source>
</evidence>
<evidence type="ECO:0000256" key="3">
    <source>
        <dbReference type="ARBA" id="ARBA00022519"/>
    </source>
</evidence>
<dbReference type="GO" id="GO:0005886">
    <property type="term" value="C:plasma membrane"/>
    <property type="evidence" value="ECO:0007669"/>
    <property type="project" value="UniProtKB-SubCell"/>
</dbReference>
<evidence type="ECO:0000256" key="6">
    <source>
        <dbReference type="ARBA" id="ARBA00023136"/>
    </source>
</evidence>
<reference evidence="14 15" key="1">
    <citation type="submission" date="2023-12" db="EMBL/GenBank/DDBJ databases">
        <title>Whole-genome sequencing of halo(alkali)philic microorganisms from hypersaline lakes.</title>
        <authorList>
            <person name="Sorokin D.Y."/>
            <person name="Merkel A.Y."/>
            <person name="Messina E."/>
            <person name="Yakimov M."/>
        </authorList>
    </citation>
    <scope>NUCLEOTIDE SEQUENCE [LARGE SCALE GENOMIC DNA]</scope>
    <source>
        <strain evidence="14 15">AB-CW1</strain>
    </source>
</reference>
<evidence type="ECO:0000256" key="11">
    <source>
        <dbReference type="PROSITE-ProRule" id="PRU00278"/>
    </source>
</evidence>
<accession>A0AAP6MKQ8</accession>
<dbReference type="AlphaFoldDB" id="A0AAP6MKQ8"/>
<sequence>MLQSIRDNITGWIAWVVVILLSIPFALFGINTYFEGRFTNAVATVNGEEIPNQRFRDRYQNQFQQLRQMFGDQFDPEMIDESRLRRQVLDQMIQEELLIQRAEDQRFRADEREVIEQIRSIQAFHVDGEFSMERYRTLLRAQNMTPSQLEQNLTRELKGQYLQSAVSRSTFVTDQEIERMARLEAQRRIFDEISIAPADFIDRVDVSDDEVEEWYETHADRYMTAEQVDLRYIKLSMAEVRERIEIGEEELREAWERDRERYLEDEERYARHILIRMDDDESAAREKIESLRQRLADGESFEDLAREYSDDTLSGEEGGSLGWVLPGDMVDAVDEVIFTLEAGEVSEVVESEFGLHLVRVDEIETPEPLPFEEARDELLADLRQTEAERRFFDLRETMADEAFTNPDALEPIADILDLDIRTVEDVTRDEGEGIAGHSRVRQEAFSAMVLDEALNSDPIELDDDTVVVLRVVDHRPAEQRPLEAVADQIREEVRQDKATREARALAERLRERAGEGESFLDLAEEADLPIREARNVSRDEPDMDRMLSQALFRMPRPENGPVTEIIEKQDGSLALVALRSVESPTLDMDADERHDRRNAVRSSLMQAEFNAYVRELRRNSDVEVLLDDEEEERRLQEDRI</sequence>
<keyword evidence="15" id="KW-1185">Reference proteome</keyword>
<dbReference type="PANTHER" id="PTHR47529">
    <property type="entry name" value="PEPTIDYL-PROLYL CIS-TRANS ISOMERASE D"/>
    <property type="match status" value="1"/>
</dbReference>
<dbReference type="EMBL" id="JAYGII010000002">
    <property type="protein sequence ID" value="MEA5444570.1"/>
    <property type="molecule type" value="Genomic_DNA"/>
</dbReference>
<evidence type="ECO:0000256" key="8">
    <source>
        <dbReference type="ARBA" id="ARBA00038408"/>
    </source>
</evidence>
<evidence type="ECO:0000256" key="1">
    <source>
        <dbReference type="ARBA" id="ARBA00004382"/>
    </source>
</evidence>
<dbReference type="PANTHER" id="PTHR47529:SF1">
    <property type="entry name" value="PERIPLASMIC CHAPERONE PPID"/>
    <property type="match status" value="1"/>
</dbReference>
<dbReference type="Proteomes" id="UP001302316">
    <property type="component" value="Unassembled WGS sequence"/>
</dbReference>
<dbReference type="Gene3D" id="1.10.4030.10">
    <property type="entry name" value="Porin chaperone SurA, peptide-binding domain"/>
    <property type="match status" value="1"/>
</dbReference>
<evidence type="ECO:0000256" key="4">
    <source>
        <dbReference type="ARBA" id="ARBA00022692"/>
    </source>
</evidence>
<dbReference type="SUPFAM" id="SSF109998">
    <property type="entry name" value="Triger factor/SurA peptide-binding domain-like"/>
    <property type="match status" value="1"/>
</dbReference>
<evidence type="ECO:0000313" key="14">
    <source>
        <dbReference type="EMBL" id="MEA5444570.1"/>
    </source>
</evidence>
<evidence type="ECO:0000256" key="2">
    <source>
        <dbReference type="ARBA" id="ARBA00022475"/>
    </source>
</evidence>
<keyword evidence="7" id="KW-0143">Chaperone</keyword>
<evidence type="ECO:0000256" key="12">
    <source>
        <dbReference type="SAM" id="Phobius"/>
    </source>
</evidence>
<dbReference type="InterPro" id="IPR000297">
    <property type="entry name" value="PPIase_PpiC"/>
</dbReference>
<evidence type="ECO:0000256" key="9">
    <source>
        <dbReference type="ARBA" id="ARBA00040743"/>
    </source>
</evidence>
<keyword evidence="11" id="KW-0413">Isomerase</keyword>
<organism evidence="14 15">
    <name type="scientific">Natronospira elongata</name>
    <dbReference type="NCBI Taxonomy" id="3110268"/>
    <lineage>
        <taxon>Bacteria</taxon>
        <taxon>Pseudomonadati</taxon>
        <taxon>Pseudomonadota</taxon>
        <taxon>Gammaproteobacteria</taxon>
        <taxon>Natronospirales</taxon>
        <taxon>Natronospiraceae</taxon>
        <taxon>Natronospira</taxon>
    </lineage>
</organism>
<dbReference type="Gene3D" id="3.10.50.40">
    <property type="match status" value="1"/>
</dbReference>
<protein>
    <recommendedName>
        <fullName evidence="9">Periplasmic chaperone PpiD</fullName>
    </recommendedName>
    <alternativeName>
        <fullName evidence="10">Periplasmic folding chaperone</fullName>
    </alternativeName>
</protein>
<dbReference type="Pfam" id="PF00639">
    <property type="entry name" value="Rotamase"/>
    <property type="match status" value="1"/>
</dbReference>
<comment type="caution">
    <text evidence="14">The sequence shown here is derived from an EMBL/GenBank/DDBJ whole genome shotgun (WGS) entry which is preliminary data.</text>
</comment>
<keyword evidence="4 12" id="KW-0812">Transmembrane</keyword>
<dbReference type="InterPro" id="IPR023058">
    <property type="entry name" value="PPIase_PpiC_CS"/>
</dbReference>
<dbReference type="GO" id="GO:0003755">
    <property type="term" value="F:peptidyl-prolyl cis-trans isomerase activity"/>
    <property type="evidence" value="ECO:0007669"/>
    <property type="project" value="UniProtKB-KW"/>
</dbReference>
<keyword evidence="5 12" id="KW-1133">Transmembrane helix</keyword>
<evidence type="ECO:0000259" key="13">
    <source>
        <dbReference type="PROSITE" id="PS50198"/>
    </source>
</evidence>
<dbReference type="Pfam" id="PF13624">
    <property type="entry name" value="SurA_N_3"/>
    <property type="match status" value="1"/>
</dbReference>
<dbReference type="InterPro" id="IPR027304">
    <property type="entry name" value="Trigger_fact/SurA_dom_sf"/>
</dbReference>
<keyword evidence="11" id="KW-0697">Rotamase</keyword>
<dbReference type="InterPro" id="IPR052029">
    <property type="entry name" value="PpiD_chaperone"/>
</dbReference>
<feature type="transmembrane region" description="Helical" evidence="12">
    <location>
        <begin position="12"/>
        <end position="34"/>
    </location>
</feature>
<keyword evidence="6 12" id="KW-0472">Membrane</keyword>
<comment type="subcellular location">
    <subcellularLocation>
        <location evidence="1">Cell inner membrane</location>
        <topology evidence="1">Single-pass type II membrane protein</topology>
        <orientation evidence="1">Periplasmic side</orientation>
    </subcellularLocation>
</comment>
<feature type="domain" description="PpiC" evidence="13">
    <location>
        <begin position="265"/>
        <end position="362"/>
    </location>
</feature>
<keyword evidence="2" id="KW-1003">Cell membrane</keyword>
<dbReference type="PROSITE" id="PS01096">
    <property type="entry name" value="PPIC_PPIASE_1"/>
    <property type="match status" value="1"/>
</dbReference>
<proteinExistence type="inferred from homology"/>
<evidence type="ECO:0000256" key="5">
    <source>
        <dbReference type="ARBA" id="ARBA00022989"/>
    </source>
</evidence>
<dbReference type="RefSeq" id="WP_346049904.1">
    <property type="nucleotide sequence ID" value="NZ_JAYGII010000002.1"/>
</dbReference>
<keyword evidence="3" id="KW-0997">Cell inner membrane</keyword>
<dbReference type="PROSITE" id="PS50198">
    <property type="entry name" value="PPIC_PPIASE_2"/>
    <property type="match status" value="1"/>
</dbReference>